<evidence type="ECO:0000313" key="13">
    <source>
        <dbReference type="WBParaSite" id="SSTP_0000589300.1"/>
    </source>
</evidence>
<comment type="catalytic activity">
    <reaction evidence="9 10">
        <text>beta-D-fructose 6-phosphate = dihydroxyacetone + D-glyceraldehyde 3-phosphate</text>
        <dbReference type="Rhea" id="RHEA:28002"/>
        <dbReference type="ChEBI" id="CHEBI:16016"/>
        <dbReference type="ChEBI" id="CHEBI:57634"/>
        <dbReference type="ChEBI" id="CHEBI:59776"/>
    </reaction>
</comment>
<keyword evidence="10" id="KW-0808">Transferase</keyword>
<keyword evidence="5 10" id="KW-0479">Metal-binding</keyword>
<comment type="domain">
    <text evidence="10">Subfamily III proteins have a conserved RTxK motif about 40-50 residues from the C-terminus; the threonine may be replaced by serine or cysteine.</text>
</comment>
<dbReference type="GO" id="GO:0051998">
    <property type="term" value="F:protein carboxyl O-methyltransferase activity"/>
    <property type="evidence" value="ECO:0007669"/>
    <property type="project" value="UniProtKB-UniRule"/>
</dbReference>
<keyword evidence="12" id="KW-1185">Reference proteome</keyword>
<evidence type="ECO:0000256" key="4">
    <source>
        <dbReference type="ARBA" id="ARBA00022596"/>
    </source>
</evidence>
<dbReference type="WBParaSite" id="TCONS_00002954.p1">
    <property type="protein sequence ID" value="TCONS_00002954.p1"/>
    <property type="gene ID" value="XLOC_002733"/>
</dbReference>
<feature type="domain" description="Damage-control phosphatase ARMT1-like metal-binding" evidence="11">
    <location>
        <begin position="17"/>
        <end position="391"/>
    </location>
</feature>
<keyword evidence="6 10" id="KW-0378">Hydrolase</keyword>
<comment type="catalytic activity">
    <reaction evidence="1 10">
        <text>L-glutamyl-[protein] + S-adenosyl-L-methionine = [protein]-L-glutamate 5-O-methyl ester + S-adenosyl-L-homocysteine</text>
        <dbReference type="Rhea" id="RHEA:24452"/>
        <dbReference type="Rhea" id="RHEA-COMP:10208"/>
        <dbReference type="Rhea" id="RHEA-COMP:10311"/>
        <dbReference type="ChEBI" id="CHEBI:29973"/>
        <dbReference type="ChEBI" id="CHEBI:57856"/>
        <dbReference type="ChEBI" id="CHEBI:59789"/>
        <dbReference type="ChEBI" id="CHEBI:82795"/>
    </reaction>
</comment>
<keyword evidence="10" id="KW-0489">Methyltransferase</keyword>
<dbReference type="SUPFAM" id="SSF111321">
    <property type="entry name" value="AF1104-like"/>
    <property type="match status" value="1"/>
</dbReference>
<sequence length="413" mass="48210">MAEPLTGAVQGSFAFTTVHDRWPKILTKIIDQLHRRYSEIKNLKGEKGAEELTKIINKIAEMRYHIMTNKNLKELNTSSDDFLYWNNNIKKLKEGEKDNWYDGDWLFVECYMYKMIYEFINETTLLKELDPFEFEKLHAYETSEKCMIEIANTFEDFDMIQLILISLWANKYDLSLSGGDPITSVNLFLKNAFSSHENILIDDSIRVIYYLKETMPVERIDFVTDNFSLEFFADLCLGEKFLNNYTAKSIKFHIKPFPWFVSDVTNKDAQYMIDSMINSSDLTLKNFGLKWKKRLQDGSFIFESNAFWNTGASFYEMNTLAPDLYNDIKSNSSLVIFKGDLNYRKLVGDRNWNPTNDFLKSILSFDIFPFLALRTLKSETVAGLSEEIYEKIKNVPSWMVSGDYGLIQFAPPK</sequence>
<evidence type="ECO:0000313" key="12">
    <source>
        <dbReference type="Proteomes" id="UP000035681"/>
    </source>
</evidence>
<dbReference type="Pfam" id="PF01937">
    <property type="entry name" value="ARMT1-like_dom"/>
    <property type="match status" value="1"/>
</dbReference>
<dbReference type="Gene3D" id="3.40.50.10880">
    <property type="entry name" value="Uncharacterised protein PF01937, DUF89, domain 3"/>
    <property type="match status" value="1"/>
</dbReference>
<organism evidence="13">
    <name type="scientific">Strongyloides stercoralis</name>
    <name type="common">Threadworm</name>
    <dbReference type="NCBI Taxonomy" id="6248"/>
    <lineage>
        <taxon>Eukaryota</taxon>
        <taxon>Metazoa</taxon>
        <taxon>Ecdysozoa</taxon>
        <taxon>Nematoda</taxon>
        <taxon>Chromadorea</taxon>
        <taxon>Rhabditida</taxon>
        <taxon>Tylenchina</taxon>
        <taxon>Panagrolaimomorpha</taxon>
        <taxon>Strongyloidoidea</taxon>
        <taxon>Strongyloididae</taxon>
        <taxon>Strongyloides</taxon>
    </lineage>
</organism>
<evidence type="ECO:0000259" key="11">
    <source>
        <dbReference type="Pfam" id="PF01937"/>
    </source>
</evidence>
<proteinExistence type="inferred from homology"/>
<evidence type="ECO:0000256" key="7">
    <source>
        <dbReference type="ARBA" id="ARBA00023211"/>
    </source>
</evidence>
<comment type="cofactor">
    <cofactor evidence="10">
        <name>Mn(2+)</name>
        <dbReference type="ChEBI" id="CHEBI:29035"/>
    </cofactor>
    <cofactor evidence="10">
        <name>Ni(2+)</name>
        <dbReference type="ChEBI" id="CHEBI:49786"/>
    </cofactor>
</comment>
<evidence type="ECO:0000256" key="2">
    <source>
        <dbReference type="ARBA" id="ARBA00001326"/>
    </source>
</evidence>
<dbReference type="InterPro" id="IPR036075">
    <property type="entry name" value="ARMT-1-like_metal-bd_sf"/>
</dbReference>
<dbReference type="PANTHER" id="PTHR12260:SF6">
    <property type="entry name" value="DAMAGE-CONTROL PHOSPHATASE ARMT1"/>
    <property type="match status" value="1"/>
</dbReference>
<dbReference type="PANTHER" id="PTHR12260">
    <property type="entry name" value="DAMAGE-CONTROL PHOSPHATASE ARMT1"/>
    <property type="match status" value="1"/>
</dbReference>
<evidence type="ECO:0000256" key="10">
    <source>
        <dbReference type="RuleBase" id="RU367030"/>
    </source>
</evidence>
<dbReference type="Gene3D" id="1.20.930.60">
    <property type="match status" value="1"/>
</dbReference>
<keyword evidence="7 10" id="KW-0464">Manganese</keyword>
<reference evidence="13" key="1">
    <citation type="submission" date="2015-08" db="UniProtKB">
        <authorList>
            <consortium name="WormBaseParasite"/>
        </authorList>
    </citation>
    <scope>IDENTIFICATION</scope>
</reference>
<dbReference type="InterPro" id="IPR039763">
    <property type="entry name" value="ARMT1"/>
</dbReference>
<keyword evidence="4" id="KW-0533">Nickel</keyword>
<dbReference type="Proteomes" id="UP000035681">
    <property type="component" value="Unplaced"/>
</dbReference>
<comment type="function">
    <text evidence="8 10">Metal-dependent phosphatase that shows phosphatase activity against several substrates, including fructose-1-phosphate and fructose-6-phosphate. Its preference for fructose-1-phosphate, a strong glycating agent that causes DNA damage rather than a canonical yeast metabolite, suggests a damage-control function in hexose phosphate metabolism. Has also been shown to have O-methyltransferase activity that methylates glutamate residues of target proteins to form gamma-glutamyl methyl ester residues. Possibly methylates PCNA, suggesting it is involved in the DNA damage response.</text>
</comment>
<dbReference type="InterPro" id="IPR002791">
    <property type="entry name" value="ARMT1-like_metal-bd"/>
</dbReference>
<name>A0A0K0E8R1_STRER</name>
<dbReference type="GO" id="GO:0006974">
    <property type="term" value="P:DNA damage response"/>
    <property type="evidence" value="ECO:0007669"/>
    <property type="project" value="TreeGrafter"/>
</dbReference>
<dbReference type="EC" id="2.1.1.-" evidence="10"/>
<dbReference type="STRING" id="6248.A0A0K0E8R1"/>
<dbReference type="GO" id="GO:0016791">
    <property type="term" value="F:phosphatase activity"/>
    <property type="evidence" value="ECO:0007669"/>
    <property type="project" value="TreeGrafter"/>
</dbReference>
<dbReference type="AlphaFoldDB" id="A0A0K0E8R1"/>
<evidence type="ECO:0000256" key="3">
    <source>
        <dbReference type="ARBA" id="ARBA00009519"/>
    </source>
</evidence>
<protein>
    <recommendedName>
        <fullName evidence="10">Sugar phosphate phosphatase</fullName>
        <ecNumber evidence="10">2.1.1.-</ecNumber>
        <ecNumber evidence="10">3.1.3.-</ecNumber>
    </recommendedName>
</protein>
<comment type="similarity">
    <text evidence="3 10">Belongs to the damage-control phosphatase family. Sugar phosphate phosphatase III subfamily.</text>
</comment>
<dbReference type="GO" id="GO:0032259">
    <property type="term" value="P:methylation"/>
    <property type="evidence" value="ECO:0007669"/>
    <property type="project" value="UniProtKB-KW"/>
</dbReference>
<evidence type="ECO:0000256" key="1">
    <source>
        <dbReference type="ARBA" id="ARBA00000807"/>
    </source>
</evidence>
<dbReference type="GO" id="GO:0005634">
    <property type="term" value="C:nucleus"/>
    <property type="evidence" value="ECO:0007669"/>
    <property type="project" value="TreeGrafter"/>
</dbReference>
<comment type="catalytic activity">
    <reaction evidence="2 10">
        <text>beta-D-fructose 1-phosphate + H2O = D-fructose + phosphate</text>
        <dbReference type="Rhea" id="RHEA:35603"/>
        <dbReference type="ChEBI" id="CHEBI:15377"/>
        <dbReference type="ChEBI" id="CHEBI:37721"/>
        <dbReference type="ChEBI" id="CHEBI:43474"/>
        <dbReference type="ChEBI" id="CHEBI:138881"/>
    </reaction>
</comment>
<dbReference type="GO" id="GO:0046872">
    <property type="term" value="F:metal ion binding"/>
    <property type="evidence" value="ECO:0007669"/>
    <property type="project" value="UniProtKB-UniRule"/>
</dbReference>
<dbReference type="WBParaSite" id="SSTP_0000589300.1">
    <property type="protein sequence ID" value="SSTP_0000589300.1"/>
    <property type="gene ID" value="SSTP_0000589300"/>
</dbReference>
<accession>A0A0K0E8R1</accession>
<evidence type="ECO:0000256" key="6">
    <source>
        <dbReference type="ARBA" id="ARBA00022801"/>
    </source>
</evidence>
<evidence type="ECO:0000256" key="8">
    <source>
        <dbReference type="ARBA" id="ARBA00045980"/>
    </source>
</evidence>
<evidence type="ECO:0000256" key="9">
    <source>
        <dbReference type="ARBA" id="ARBA00048809"/>
    </source>
</evidence>
<evidence type="ECO:0000256" key="5">
    <source>
        <dbReference type="ARBA" id="ARBA00022723"/>
    </source>
</evidence>
<dbReference type="EC" id="3.1.3.-" evidence="10"/>